<evidence type="ECO:0000313" key="1">
    <source>
        <dbReference type="EMBL" id="RHN59071.1"/>
    </source>
</evidence>
<organism evidence="1 2">
    <name type="scientific">Medicago truncatula</name>
    <name type="common">Barrel medic</name>
    <name type="synonym">Medicago tribuloides</name>
    <dbReference type="NCBI Taxonomy" id="3880"/>
    <lineage>
        <taxon>Eukaryota</taxon>
        <taxon>Viridiplantae</taxon>
        <taxon>Streptophyta</taxon>
        <taxon>Embryophyta</taxon>
        <taxon>Tracheophyta</taxon>
        <taxon>Spermatophyta</taxon>
        <taxon>Magnoliopsida</taxon>
        <taxon>eudicotyledons</taxon>
        <taxon>Gunneridae</taxon>
        <taxon>Pentapetalae</taxon>
        <taxon>rosids</taxon>
        <taxon>fabids</taxon>
        <taxon>Fabales</taxon>
        <taxon>Fabaceae</taxon>
        <taxon>Papilionoideae</taxon>
        <taxon>50 kb inversion clade</taxon>
        <taxon>NPAAA clade</taxon>
        <taxon>Hologalegina</taxon>
        <taxon>IRL clade</taxon>
        <taxon>Trifolieae</taxon>
        <taxon>Medicago</taxon>
    </lineage>
</organism>
<comment type="caution">
    <text evidence="1">The sequence shown here is derived from an EMBL/GenBank/DDBJ whole genome shotgun (WGS) entry which is preliminary data.</text>
</comment>
<sequence>MWDTPVYLKGTLMLIGYQILMRPNPQVDLFFLLVGLPSLGSHPSRPV</sequence>
<evidence type="ECO:0000313" key="2">
    <source>
        <dbReference type="Proteomes" id="UP000265566"/>
    </source>
</evidence>
<dbReference type="Gramene" id="rna21058">
    <property type="protein sequence ID" value="RHN59071.1"/>
    <property type="gene ID" value="gene21058"/>
</dbReference>
<dbReference type="AlphaFoldDB" id="A0A396I2L9"/>
<dbReference type="Proteomes" id="UP000265566">
    <property type="component" value="Chromosome 4"/>
</dbReference>
<dbReference type="EMBL" id="PSQE01000004">
    <property type="protein sequence ID" value="RHN59071.1"/>
    <property type="molecule type" value="Genomic_DNA"/>
</dbReference>
<reference evidence="2" key="1">
    <citation type="journal article" date="2018" name="Nat. Plants">
        <title>Whole-genome landscape of Medicago truncatula symbiotic genes.</title>
        <authorList>
            <person name="Pecrix Y."/>
            <person name="Staton S.E."/>
            <person name="Sallet E."/>
            <person name="Lelandais-Briere C."/>
            <person name="Moreau S."/>
            <person name="Carrere S."/>
            <person name="Blein T."/>
            <person name="Jardinaud M.F."/>
            <person name="Latrasse D."/>
            <person name="Zouine M."/>
            <person name="Zahm M."/>
            <person name="Kreplak J."/>
            <person name="Mayjonade B."/>
            <person name="Satge C."/>
            <person name="Perez M."/>
            <person name="Cauet S."/>
            <person name="Marande W."/>
            <person name="Chantry-Darmon C."/>
            <person name="Lopez-Roques C."/>
            <person name="Bouchez O."/>
            <person name="Berard A."/>
            <person name="Debelle F."/>
            <person name="Munos S."/>
            <person name="Bendahmane A."/>
            <person name="Berges H."/>
            <person name="Niebel A."/>
            <person name="Buitink J."/>
            <person name="Frugier F."/>
            <person name="Benhamed M."/>
            <person name="Crespi M."/>
            <person name="Gouzy J."/>
            <person name="Gamas P."/>
        </authorList>
    </citation>
    <scope>NUCLEOTIDE SEQUENCE [LARGE SCALE GENOMIC DNA]</scope>
    <source>
        <strain evidence="2">cv. Jemalong A17</strain>
    </source>
</reference>
<name>A0A396I2L9_MEDTR</name>
<protein>
    <submittedName>
        <fullName evidence="1">Uncharacterized protein</fullName>
    </submittedName>
</protein>
<proteinExistence type="predicted"/>
<accession>A0A396I2L9</accession>
<gene>
    <name evidence="1" type="ORF">MtrunA17_Chr4g0009321</name>
</gene>